<evidence type="ECO:0000313" key="1">
    <source>
        <dbReference type="EMBL" id="MBB5055462.1"/>
    </source>
</evidence>
<protein>
    <submittedName>
        <fullName evidence="1">Uncharacterized protein</fullName>
    </submittedName>
</protein>
<dbReference type="RefSeq" id="WP_184213168.1">
    <property type="nucleotide sequence ID" value="NZ_JACHIP010000001.1"/>
</dbReference>
<name>A0A7W7Z8Z2_9BACT</name>
<comment type="caution">
    <text evidence="1">The sequence shown here is derived from an EMBL/GenBank/DDBJ whole genome shotgun (WGS) entry which is preliminary data.</text>
</comment>
<evidence type="ECO:0000313" key="2">
    <source>
        <dbReference type="Proteomes" id="UP000540989"/>
    </source>
</evidence>
<reference evidence="1 2" key="1">
    <citation type="submission" date="2020-08" db="EMBL/GenBank/DDBJ databases">
        <title>Genomic Encyclopedia of Type Strains, Phase IV (KMG-V): Genome sequencing to study the core and pangenomes of soil and plant-associated prokaryotes.</title>
        <authorList>
            <person name="Whitman W."/>
        </authorList>
    </citation>
    <scope>NUCLEOTIDE SEQUENCE [LARGE SCALE GENOMIC DNA]</scope>
    <source>
        <strain evidence="1 2">M8UP14</strain>
    </source>
</reference>
<proteinExistence type="predicted"/>
<dbReference type="AlphaFoldDB" id="A0A7W7Z8Z2"/>
<accession>A0A7W7Z8Z2</accession>
<organism evidence="1 2">
    <name type="scientific">Granulicella aggregans</name>
    <dbReference type="NCBI Taxonomy" id="474949"/>
    <lineage>
        <taxon>Bacteria</taxon>
        <taxon>Pseudomonadati</taxon>
        <taxon>Acidobacteriota</taxon>
        <taxon>Terriglobia</taxon>
        <taxon>Terriglobales</taxon>
        <taxon>Acidobacteriaceae</taxon>
        <taxon>Granulicella</taxon>
    </lineage>
</organism>
<keyword evidence="2" id="KW-1185">Reference proteome</keyword>
<dbReference type="Proteomes" id="UP000540989">
    <property type="component" value="Unassembled WGS sequence"/>
</dbReference>
<sequence>MLALMRAYPIEDVLREHDRLIVWKTAEGKNQVLVKAWRRSCWGDETLESPRLAKFCEDAEDFILTQPAGLNHLIDVGWLGHHLALVQEYVDAYTESQNPPILHRKETFLDPLHPRFAEYAQLSAREEELELLSRNDIGTRRGWEELLHTRGLRLEGTSIVPVSDSPSI</sequence>
<gene>
    <name evidence="1" type="ORF">HDF16_000131</name>
</gene>
<dbReference type="EMBL" id="JACHIP010000001">
    <property type="protein sequence ID" value="MBB5055462.1"/>
    <property type="molecule type" value="Genomic_DNA"/>
</dbReference>